<evidence type="ECO:0000256" key="1">
    <source>
        <dbReference type="ARBA" id="ARBA00004651"/>
    </source>
</evidence>
<keyword evidence="2" id="KW-1003">Cell membrane</keyword>
<keyword evidence="4 7" id="KW-1133">Transmembrane helix</keyword>
<evidence type="ECO:0000313" key="11">
    <source>
        <dbReference type="Proteomes" id="UP000631670"/>
    </source>
</evidence>
<evidence type="ECO:0000256" key="5">
    <source>
        <dbReference type="ARBA" id="ARBA00023136"/>
    </source>
</evidence>
<dbReference type="Pfam" id="PF02687">
    <property type="entry name" value="FtsX"/>
    <property type="match status" value="2"/>
</dbReference>
<feature type="transmembrane region" description="Helical" evidence="7">
    <location>
        <begin position="352"/>
        <end position="375"/>
    </location>
</feature>
<reference evidence="10 11" key="1">
    <citation type="submission" date="2020-10" db="EMBL/GenBank/DDBJ databases">
        <title>Sequencing the genomes of 1000 actinobacteria strains.</title>
        <authorList>
            <person name="Klenk H.-P."/>
        </authorList>
    </citation>
    <scope>NUCLEOTIDE SEQUENCE [LARGE SCALE GENOMIC DNA]</scope>
    <source>
        <strain evidence="10 11">DSM 44653</strain>
    </source>
</reference>
<organism evidence="10 11">
    <name type="scientific">Amycolatopsis lexingtonensis</name>
    <dbReference type="NCBI Taxonomy" id="218822"/>
    <lineage>
        <taxon>Bacteria</taxon>
        <taxon>Bacillati</taxon>
        <taxon>Actinomycetota</taxon>
        <taxon>Actinomycetes</taxon>
        <taxon>Pseudonocardiales</taxon>
        <taxon>Pseudonocardiaceae</taxon>
        <taxon>Amycolatopsis</taxon>
    </lineage>
</organism>
<name>A0ABR9HUW1_9PSEU</name>
<accession>A0ABR9HUW1</accession>
<dbReference type="InterPro" id="IPR025857">
    <property type="entry name" value="MacB_PCD"/>
</dbReference>
<feature type="transmembrane region" description="Helical" evidence="7">
    <location>
        <begin position="424"/>
        <end position="446"/>
    </location>
</feature>
<evidence type="ECO:0000259" key="9">
    <source>
        <dbReference type="Pfam" id="PF12704"/>
    </source>
</evidence>
<feature type="transmembrane region" description="Helical" evidence="7">
    <location>
        <begin position="305"/>
        <end position="332"/>
    </location>
</feature>
<feature type="domain" description="ABC3 transporter permease C-terminal" evidence="8">
    <location>
        <begin position="472"/>
        <end position="579"/>
    </location>
</feature>
<dbReference type="PANTHER" id="PTHR30572:SF4">
    <property type="entry name" value="ABC TRANSPORTER PERMEASE YTRF"/>
    <property type="match status" value="1"/>
</dbReference>
<evidence type="ECO:0000259" key="8">
    <source>
        <dbReference type="Pfam" id="PF02687"/>
    </source>
</evidence>
<comment type="caution">
    <text evidence="10">The sequence shown here is derived from an EMBL/GenBank/DDBJ whole genome shotgun (WGS) entry which is preliminary data.</text>
</comment>
<dbReference type="Proteomes" id="UP000631670">
    <property type="component" value="Unassembled WGS sequence"/>
</dbReference>
<feature type="domain" description="ABC3 transporter permease C-terminal" evidence="8">
    <location>
        <begin position="268"/>
        <end position="381"/>
    </location>
</feature>
<feature type="transmembrane region" description="Helical" evidence="7">
    <location>
        <begin position="521"/>
        <end position="541"/>
    </location>
</feature>
<feature type="transmembrane region" description="Helical" evidence="7">
    <location>
        <begin position="466"/>
        <end position="489"/>
    </location>
</feature>
<evidence type="ECO:0000256" key="7">
    <source>
        <dbReference type="SAM" id="Phobius"/>
    </source>
</evidence>
<evidence type="ECO:0000313" key="10">
    <source>
        <dbReference type="EMBL" id="MBE1494718.1"/>
    </source>
</evidence>
<dbReference type="EMBL" id="JADBEG010000001">
    <property type="protein sequence ID" value="MBE1494718.1"/>
    <property type="molecule type" value="Genomic_DNA"/>
</dbReference>
<evidence type="ECO:0000256" key="6">
    <source>
        <dbReference type="ARBA" id="ARBA00038076"/>
    </source>
</evidence>
<feature type="transmembrane region" description="Helical" evidence="7">
    <location>
        <begin position="263"/>
        <end position="284"/>
    </location>
</feature>
<keyword evidence="3 7" id="KW-0812">Transmembrane</keyword>
<evidence type="ECO:0000256" key="4">
    <source>
        <dbReference type="ARBA" id="ARBA00022989"/>
    </source>
</evidence>
<proteinExistence type="inferred from homology"/>
<feature type="domain" description="MacB-like periplasmic core" evidence="9">
    <location>
        <begin position="27"/>
        <end position="223"/>
    </location>
</feature>
<comment type="similarity">
    <text evidence="6">Belongs to the ABC-4 integral membrane protein family.</text>
</comment>
<evidence type="ECO:0000256" key="3">
    <source>
        <dbReference type="ARBA" id="ARBA00022692"/>
    </source>
</evidence>
<comment type="subcellular location">
    <subcellularLocation>
        <location evidence="1">Cell membrane</location>
        <topology evidence="1">Multi-pass membrane protein</topology>
    </subcellularLocation>
</comment>
<keyword evidence="11" id="KW-1185">Reference proteome</keyword>
<keyword evidence="5 7" id="KW-0472">Membrane</keyword>
<dbReference type="Pfam" id="PF12704">
    <property type="entry name" value="MacB_PCD"/>
    <property type="match status" value="1"/>
</dbReference>
<protein>
    <submittedName>
        <fullName evidence="10">ABC transport system permease protein</fullName>
    </submittedName>
</protein>
<evidence type="ECO:0000256" key="2">
    <source>
        <dbReference type="ARBA" id="ARBA00022475"/>
    </source>
</evidence>
<dbReference type="RefSeq" id="WP_086863392.1">
    <property type="nucleotide sequence ID" value="NZ_JADBEG010000001.1"/>
</dbReference>
<dbReference type="InterPro" id="IPR050250">
    <property type="entry name" value="Macrolide_Exporter_MacB"/>
</dbReference>
<dbReference type="PANTHER" id="PTHR30572">
    <property type="entry name" value="MEMBRANE COMPONENT OF TRANSPORTER-RELATED"/>
    <property type="match status" value="1"/>
</dbReference>
<sequence length="587" mass="59551">MGRLLLLWRLAARDLRRRPGEAALFLVAVTAATAALSLGLATGNAVTTGYQNTREATAGPDLTAITTAADPADLARRLAAAPGVAAQGDPVFAFDATVGLPGGTAHTSVEGRDGMPSIVDRPLVTDGSWVRPGGAVLERGFADVFGVHVGDRVTIGARAYPVVGIAISAATPVYPWSDWAQGPGPSDRGGRLWLTTADAHAAAGDADVVHLIHLKLSDPDAPAHWRDTVFAKDNRGGDWVNTHTWQTVLQTDRNLIRDTRPTLVAGGWLLAAAAIVTLAALAAVRAGRDNRRAGLLKAVGAGPRTVAAALLAQYLVPTAAATALGLSAGTLAAPALADPSTGLLVTTGPPDVGTVVAVVLLAALVVVVATLGPVLRATRTSTVRTLAEPAHPVTRRRRLTAVTAYLPTPLLVGVRLLARRPGRAALTAIGTAAISVTAAALLAFAVDDTGTRLTDPAMAAVNARSGQVALGVIFALGALSALNTVFVGWSGAVQARRALAVTRALGATPGQVVTALCTTQLVPAVPAVLAGIPGGLAVYGFVNPRSATPPASWQLAAALGVLLAVGVLTALPAWAHTRRPAGHALGA</sequence>
<dbReference type="InterPro" id="IPR003838">
    <property type="entry name" value="ABC3_permease_C"/>
</dbReference>
<feature type="transmembrane region" description="Helical" evidence="7">
    <location>
        <begin position="553"/>
        <end position="575"/>
    </location>
</feature>
<gene>
    <name evidence="10" type="ORF">H4696_001818</name>
</gene>